<feature type="compositionally biased region" description="Low complexity" evidence="10">
    <location>
        <begin position="405"/>
        <end position="420"/>
    </location>
</feature>
<organism evidence="14 15">
    <name type="scientific">Oceanisphaera avium</name>
    <dbReference type="NCBI Taxonomy" id="1903694"/>
    <lineage>
        <taxon>Bacteria</taxon>
        <taxon>Pseudomonadati</taxon>
        <taxon>Pseudomonadota</taxon>
        <taxon>Gammaproteobacteria</taxon>
        <taxon>Aeromonadales</taxon>
        <taxon>Aeromonadaceae</taxon>
        <taxon>Oceanisphaera</taxon>
    </lineage>
</organism>
<evidence type="ECO:0000313" key="14">
    <source>
        <dbReference type="EMBL" id="ART80120.1"/>
    </source>
</evidence>
<evidence type="ECO:0000256" key="6">
    <source>
        <dbReference type="ARBA" id="ARBA00023136"/>
    </source>
</evidence>
<evidence type="ECO:0000256" key="5">
    <source>
        <dbReference type="ARBA" id="ARBA00022989"/>
    </source>
</evidence>
<sequence>MNNLKLKHKILLSFIIAITITVAALSTISFMNLKAQLYEDSETLVANLSLREAEKVSYWFEIRERMLIAAGKQVAQSPSAALTQAEESGHFAVTYFSNTQGQTQYSISISEDAGYDPRTRPWYQQATQKNGPIITSPYEDASDLGTVVSLATPVKQNGRLIGVMAGDVTISKLIQDINDIQLPAQGYAMMLSRDGTVIAYHDEALILQPASKIDSDINVANQEQWLKSDALHQVQLGDKDKLVYSQAIPNTDWQLLMVLDKNALEAPLTPLLLQQLGIATLVVVVAVILISLLVQWLLAPLLRVSHALEQIASGKGDLTRRIDIQSQDEVGMLATNFNRFVASQAELIGQIRSQAQYLGNAAEQASARANQTVTDLGRQQQEVTMVATAVTEMASATQEIANNAEQTAAAAQQSSNNTAQGKQQVNKTRDSIQLLSLEMVHASEVIERLNLHAQNISSVLSTIQGIAEQTNLLALNAAIEAARAGEQGRGFAVVADEVRVLSQRTHASTEEIQVTISTLQSATKEAVQLMDTSRNLAELSVEDAEAAAVVLTEITSSVALISDMASQIATAAEEQSQVTGEITQNTTTIKDVADELAEDANNSLTQSKGLYEQAGKLNNLVSAFILK</sequence>
<dbReference type="InterPro" id="IPR033479">
    <property type="entry name" value="dCache_1"/>
</dbReference>
<evidence type="ECO:0000313" key="15">
    <source>
        <dbReference type="Proteomes" id="UP000243793"/>
    </source>
</evidence>
<evidence type="ECO:0000256" key="7">
    <source>
        <dbReference type="ARBA" id="ARBA00023224"/>
    </source>
</evidence>
<dbReference type="Pfam" id="PF02743">
    <property type="entry name" value="dCache_1"/>
    <property type="match status" value="1"/>
</dbReference>
<dbReference type="Pfam" id="PF00672">
    <property type="entry name" value="HAMP"/>
    <property type="match status" value="1"/>
</dbReference>
<dbReference type="AlphaFoldDB" id="A0A1Y0CXS4"/>
<proteinExistence type="inferred from homology"/>
<dbReference type="GO" id="GO:0005886">
    <property type="term" value="C:plasma membrane"/>
    <property type="evidence" value="ECO:0007669"/>
    <property type="project" value="UniProtKB-SubCell"/>
</dbReference>
<gene>
    <name evidence="14" type="ORF">CBP12_08145</name>
</gene>
<dbReference type="PROSITE" id="PS50885">
    <property type="entry name" value="HAMP"/>
    <property type="match status" value="1"/>
</dbReference>
<dbReference type="RefSeq" id="WP_086963988.1">
    <property type="nucleotide sequence ID" value="NZ_CP021376.1"/>
</dbReference>
<dbReference type="OrthoDB" id="2489132at2"/>
<keyword evidence="5 11" id="KW-1133">Transmembrane helix</keyword>
<dbReference type="InterPro" id="IPR004089">
    <property type="entry name" value="MCPsignal_dom"/>
</dbReference>
<reference evidence="15" key="1">
    <citation type="submission" date="2017-05" db="EMBL/GenBank/DDBJ databases">
        <authorList>
            <person name="Sung H."/>
        </authorList>
    </citation>
    <scope>NUCLEOTIDE SEQUENCE [LARGE SCALE GENOMIC DNA]</scope>
    <source>
        <strain evidence="15">AMac2203</strain>
    </source>
</reference>
<dbReference type="SMART" id="SM00304">
    <property type="entry name" value="HAMP"/>
    <property type="match status" value="2"/>
</dbReference>
<feature type="domain" description="HAMP" evidence="13">
    <location>
        <begin position="295"/>
        <end position="349"/>
    </location>
</feature>
<dbReference type="GO" id="GO:0006935">
    <property type="term" value="P:chemotaxis"/>
    <property type="evidence" value="ECO:0007669"/>
    <property type="project" value="UniProtKB-KW"/>
</dbReference>
<keyword evidence="4 11" id="KW-0812">Transmembrane</keyword>
<dbReference type="PANTHER" id="PTHR32089:SF117">
    <property type="entry name" value="METHYL ACCEPTING SENSORY TRANSDUCER WITH CACHE_1 SMALL MOLECULE BINDING DOMAIN"/>
    <property type="match status" value="1"/>
</dbReference>
<dbReference type="KEGG" id="ocm:CBP12_08145"/>
<dbReference type="CDD" id="cd06225">
    <property type="entry name" value="HAMP"/>
    <property type="match status" value="1"/>
</dbReference>
<protein>
    <submittedName>
        <fullName evidence="14">Chemotaxis protein</fullName>
    </submittedName>
</protein>
<accession>A0A1Y0CXS4</accession>
<dbReference type="Pfam" id="PF00015">
    <property type="entry name" value="MCPsignal"/>
    <property type="match status" value="1"/>
</dbReference>
<dbReference type="SUPFAM" id="SSF58104">
    <property type="entry name" value="Methyl-accepting chemotaxis protein (MCP) signaling domain"/>
    <property type="match status" value="1"/>
</dbReference>
<comment type="similarity">
    <text evidence="8">Belongs to the methyl-accepting chemotaxis (MCP) protein family.</text>
</comment>
<feature type="domain" description="Methyl-accepting transducer" evidence="12">
    <location>
        <begin position="354"/>
        <end position="590"/>
    </location>
</feature>
<dbReference type="Gene3D" id="1.10.287.950">
    <property type="entry name" value="Methyl-accepting chemotaxis protein"/>
    <property type="match status" value="1"/>
</dbReference>
<evidence type="ECO:0000259" key="12">
    <source>
        <dbReference type="PROSITE" id="PS50111"/>
    </source>
</evidence>
<dbReference type="InterPro" id="IPR003660">
    <property type="entry name" value="HAMP_dom"/>
</dbReference>
<feature type="transmembrane region" description="Helical" evidence="11">
    <location>
        <begin position="276"/>
        <end position="298"/>
    </location>
</feature>
<evidence type="ECO:0000256" key="9">
    <source>
        <dbReference type="PROSITE-ProRule" id="PRU00284"/>
    </source>
</evidence>
<dbReference type="Gene3D" id="3.30.450.20">
    <property type="entry name" value="PAS domain"/>
    <property type="match status" value="2"/>
</dbReference>
<dbReference type="CDD" id="cd12912">
    <property type="entry name" value="PDC2_MCP_like"/>
    <property type="match status" value="1"/>
</dbReference>
<keyword evidence="15" id="KW-1185">Reference proteome</keyword>
<keyword evidence="6 11" id="KW-0472">Membrane</keyword>
<dbReference type="PANTHER" id="PTHR32089">
    <property type="entry name" value="METHYL-ACCEPTING CHEMOTAXIS PROTEIN MCPB"/>
    <property type="match status" value="1"/>
</dbReference>
<dbReference type="FunFam" id="1.10.287.950:FF:000001">
    <property type="entry name" value="Methyl-accepting chemotaxis sensory transducer"/>
    <property type="match status" value="1"/>
</dbReference>
<dbReference type="CDD" id="cd12913">
    <property type="entry name" value="PDC1_MCP_like"/>
    <property type="match status" value="1"/>
</dbReference>
<dbReference type="Proteomes" id="UP000243793">
    <property type="component" value="Chromosome"/>
</dbReference>
<keyword evidence="7 9" id="KW-0807">Transducer</keyword>
<dbReference type="GO" id="GO:0007165">
    <property type="term" value="P:signal transduction"/>
    <property type="evidence" value="ECO:0007669"/>
    <property type="project" value="UniProtKB-KW"/>
</dbReference>
<dbReference type="InterPro" id="IPR029151">
    <property type="entry name" value="Sensor-like_sf"/>
</dbReference>
<evidence type="ECO:0000256" key="8">
    <source>
        <dbReference type="ARBA" id="ARBA00029447"/>
    </source>
</evidence>
<keyword evidence="2" id="KW-1003">Cell membrane</keyword>
<evidence type="ECO:0000259" key="13">
    <source>
        <dbReference type="PROSITE" id="PS50885"/>
    </source>
</evidence>
<dbReference type="SMART" id="SM00283">
    <property type="entry name" value="MA"/>
    <property type="match status" value="1"/>
</dbReference>
<dbReference type="PRINTS" id="PR00260">
    <property type="entry name" value="CHEMTRNSDUCR"/>
</dbReference>
<dbReference type="GO" id="GO:0004888">
    <property type="term" value="F:transmembrane signaling receptor activity"/>
    <property type="evidence" value="ECO:0007669"/>
    <property type="project" value="InterPro"/>
</dbReference>
<evidence type="ECO:0000256" key="2">
    <source>
        <dbReference type="ARBA" id="ARBA00022475"/>
    </source>
</evidence>
<evidence type="ECO:0000256" key="4">
    <source>
        <dbReference type="ARBA" id="ARBA00022692"/>
    </source>
</evidence>
<keyword evidence="3" id="KW-0145">Chemotaxis</keyword>
<name>A0A1Y0CXS4_9GAMM</name>
<feature type="region of interest" description="Disordered" evidence="10">
    <location>
        <begin position="405"/>
        <end position="425"/>
    </location>
</feature>
<dbReference type="PROSITE" id="PS50111">
    <property type="entry name" value="CHEMOTAXIS_TRANSDUC_2"/>
    <property type="match status" value="1"/>
</dbReference>
<evidence type="ECO:0000256" key="11">
    <source>
        <dbReference type="SAM" id="Phobius"/>
    </source>
</evidence>
<dbReference type="SUPFAM" id="SSF103190">
    <property type="entry name" value="Sensory domain-like"/>
    <property type="match status" value="1"/>
</dbReference>
<dbReference type="InterPro" id="IPR004090">
    <property type="entry name" value="Chemotax_Me-accpt_rcpt"/>
</dbReference>
<comment type="subcellular location">
    <subcellularLocation>
        <location evidence="1">Cell membrane</location>
        <topology evidence="1">Multi-pass membrane protein</topology>
    </subcellularLocation>
</comment>
<dbReference type="CDD" id="cd11386">
    <property type="entry name" value="MCP_signal"/>
    <property type="match status" value="1"/>
</dbReference>
<evidence type="ECO:0000256" key="1">
    <source>
        <dbReference type="ARBA" id="ARBA00004651"/>
    </source>
</evidence>
<evidence type="ECO:0000256" key="3">
    <source>
        <dbReference type="ARBA" id="ARBA00022500"/>
    </source>
</evidence>
<dbReference type="EMBL" id="CP021376">
    <property type="protein sequence ID" value="ART80120.1"/>
    <property type="molecule type" value="Genomic_DNA"/>
</dbReference>
<evidence type="ECO:0000256" key="10">
    <source>
        <dbReference type="SAM" id="MobiDB-lite"/>
    </source>
</evidence>